<sequence>MQATGDEIGRSVAVGDRLTLDIERIAHGGHFIAHAQGLTIFVRGAIKGERIVAEVTQVKKKIAWAETIEVLTSSPHRREAPCHYFRERACGGCDFQHIDLAFQRELKAEVVADSFRRIAQMEIEVECLPAHGDVSGLHWRTRMDFTVTPSKRLALHPHRSDSLTEITSCLIAHEEMDLISINASVERSKIRPWERFRVAVDSDSKVRLSGRDGTVEMKVEKKSFPISIESFWQPHLSAASTLVDQVMELLNMREGDHLLDLYGGVGLFTAFLRDAVGETGKVTLIESDPDAIADAKRIFSGDRRVKVSAGRVEQKIKEIESCDLVLLDPPRSGVAVGPNGVIAEFQRLRPREILYISCDPATLARDSKALVEAGYEMALIRAFDLFPMTEHIESVAKFIRKGQ</sequence>
<keyword evidence="1" id="KW-0489">Methyltransferase</keyword>
<dbReference type="PROSITE" id="PS01231">
    <property type="entry name" value="TRMA_2"/>
    <property type="match status" value="1"/>
</dbReference>
<name>A0A6J6DFV0_9ZZZZ</name>
<dbReference type="InterPro" id="IPR002792">
    <property type="entry name" value="TRAM_dom"/>
</dbReference>
<dbReference type="InterPro" id="IPR030390">
    <property type="entry name" value="MeTrfase_TrmA_AS"/>
</dbReference>
<gene>
    <name evidence="5" type="ORF">UFOPK1650_00182</name>
</gene>
<protein>
    <submittedName>
        <fullName evidence="5">Unannotated protein</fullName>
    </submittedName>
</protein>
<dbReference type="GO" id="GO:0070475">
    <property type="term" value="P:rRNA base methylation"/>
    <property type="evidence" value="ECO:0007669"/>
    <property type="project" value="TreeGrafter"/>
</dbReference>
<organism evidence="5">
    <name type="scientific">freshwater metagenome</name>
    <dbReference type="NCBI Taxonomy" id="449393"/>
    <lineage>
        <taxon>unclassified sequences</taxon>
        <taxon>metagenomes</taxon>
        <taxon>ecological metagenomes</taxon>
    </lineage>
</organism>
<evidence type="ECO:0000256" key="3">
    <source>
        <dbReference type="ARBA" id="ARBA00022691"/>
    </source>
</evidence>
<dbReference type="Pfam" id="PF05958">
    <property type="entry name" value="tRNA_U5-meth_tr"/>
    <property type="match status" value="1"/>
</dbReference>
<keyword evidence="2" id="KW-0808">Transferase</keyword>
<feature type="domain" description="TRAM" evidence="4">
    <location>
        <begin position="11"/>
        <end position="69"/>
    </location>
</feature>
<dbReference type="Gene3D" id="3.40.50.150">
    <property type="entry name" value="Vaccinia Virus protein VP39"/>
    <property type="match status" value="2"/>
</dbReference>
<dbReference type="SUPFAM" id="SSF53335">
    <property type="entry name" value="S-adenosyl-L-methionine-dependent methyltransferases"/>
    <property type="match status" value="1"/>
</dbReference>
<evidence type="ECO:0000256" key="1">
    <source>
        <dbReference type="ARBA" id="ARBA00022603"/>
    </source>
</evidence>
<evidence type="ECO:0000259" key="4">
    <source>
        <dbReference type="PROSITE" id="PS50926"/>
    </source>
</evidence>
<dbReference type="EMBL" id="CAEZTJ010000011">
    <property type="protein sequence ID" value="CAB4561143.1"/>
    <property type="molecule type" value="Genomic_DNA"/>
</dbReference>
<dbReference type="Pfam" id="PF01135">
    <property type="entry name" value="PCMT"/>
    <property type="match status" value="1"/>
</dbReference>
<dbReference type="InterPro" id="IPR029063">
    <property type="entry name" value="SAM-dependent_MTases_sf"/>
</dbReference>
<evidence type="ECO:0000256" key="2">
    <source>
        <dbReference type="ARBA" id="ARBA00022679"/>
    </source>
</evidence>
<keyword evidence="3" id="KW-0949">S-adenosyl-L-methionine</keyword>
<dbReference type="Pfam" id="PF01938">
    <property type="entry name" value="TRAM"/>
    <property type="match status" value="1"/>
</dbReference>
<dbReference type="InterPro" id="IPR030391">
    <property type="entry name" value="MeTrfase_TrmA_CS"/>
</dbReference>
<dbReference type="CDD" id="cd02440">
    <property type="entry name" value="AdoMet_MTases"/>
    <property type="match status" value="1"/>
</dbReference>
<dbReference type="InterPro" id="IPR012340">
    <property type="entry name" value="NA-bd_OB-fold"/>
</dbReference>
<dbReference type="PROSITE" id="PS50926">
    <property type="entry name" value="TRAM"/>
    <property type="match status" value="1"/>
</dbReference>
<accession>A0A6J6DFV0</accession>
<dbReference type="GO" id="GO:0003723">
    <property type="term" value="F:RNA binding"/>
    <property type="evidence" value="ECO:0007669"/>
    <property type="project" value="UniProtKB-KW"/>
</dbReference>
<dbReference type="AlphaFoldDB" id="A0A6J6DFV0"/>
<dbReference type="PANTHER" id="PTHR11061:SF30">
    <property type="entry name" value="TRNA (URACIL(54)-C(5))-METHYLTRANSFERASE"/>
    <property type="match status" value="1"/>
</dbReference>
<proteinExistence type="predicted"/>
<dbReference type="PROSITE" id="PS51687">
    <property type="entry name" value="SAM_MT_RNA_M5U"/>
    <property type="match status" value="1"/>
</dbReference>
<dbReference type="GO" id="GO:0070041">
    <property type="term" value="F:rRNA (uridine-C5-)-methyltransferase activity"/>
    <property type="evidence" value="ECO:0007669"/>
    <property type="project" value="TreeGrafter"/>
</dbReference>
<reference evidence="5" key="1">
    <citation type="submission" date="2020-05" db="EMBL/GenBank/DDBJ databases">
        <authorList>
            <person name="Chiriac C."/>
            <person name="Salcher M."/>
            <person name="Ghai R."/>
            <person name="Kavagutti S V."/>
        </authorList>
    </citation>
    <scope>NUCLEOTIDE SEQUENCE</scope>
</reference>
<dbReference type="SUPFAM" id="SSF50249">
    <property type="entry name" value="Nucleic acid-binding proteins"/>
    <property type="match status" value="1"/>
</dbReference>
<dbReference type="InterPro" id="IPR010280">
    <property type="entry name" value="U5_MeTrfase_fam"/>
</dbReference>
<evidence type="ECO:0000313" key="5">
    <source>
        <dbReference type="EMBL" id="CAB4561143.1"/>
    </source>
</evidence>
<dbReference type="PANTHER" id="PTHR11061">
    <property type="entry name" value="RNA M5U METHYLTRANSFERASE"/>
    <property type="match status" value="1"/>
</dbReference>
<dbReference type="Gene3D" id="2.40.50.140">
    <property type="entry name" value="Nucleic acid-binding proteins"/>
    <property type="match status" value="1"/>
</dbReference>
<dbReference type="PROSITE" id="PS01230">
    <property type="entry name" value="TRMA_1"/>
    <property type="match status" value="1"/>
</dbReference>